<comment type="similarity">
    <text evidence="3">Belongs to the glycosyltransferase 2 family. OpgH subfamily.</text>
</comment>
<dbReference type="AlphaFoldDB" id="A0A1Y5SK58"/>
<dbReference type="InterPro" id="IPR050321">
    <property type="entry name" value="Glycosyltr_2/OpgH_subfam"/>
</dbReference>
<evidence type="ECO:0000313" key="15">
    <source>
        <dbReference type="Proteomes" id="UP000193827"/>
    </source>
</evidence>
<evidence type="ECO:0000256" key="10">
    <source>
        <dbReference type="ARBA" id="ARBA00022989"/>
    </source>
</evidence>
<keyword evidence="9 12" id="KW-0812">Transmembrane</keyword>
<dbReference type="InterPro" id="IPR029044">
    <property type="entry name" value="Nucleotide-diphossugar_trans"/>
</dbReference>
<dbReference type="EMBL" id="FWFL01000005">
    <property type="protein sequence ID" value="SLN42524.1"/>
    <property type="molecule type" value="Genomic_DNA"/>
</dbReference>
<dbReference type="PANTHER" id="PTHR43867:SF5">
    <property type="entry name" value="GLUCANS BIOSYNTHESIS GLUCOSYLTRANSFERASE H"/>
    <property type="match status" value="1"/>
</dbReference>
<keyword evidence="7 14" id="KW-0328">Glycosyltransferase</keyword>
<dbReference type="NCBIfam" id="NF003962">
    <property type="entry name" value="PRK05454.2-5"/>
    <property type="match status" value="1"/>
</dbReference>
<evidence type="ECO:0000259" key="13">
    <source>
        <dbReference type="Pfam" id="PF13632"/>
    </source>
</evidence>
<dbReference type="SUPFAM" id="SSF53448">
    <property type="entry name" value="Nucleotide-diphospho-sugar transferases"/>
    <property type="match status" value="1"/>
</dbReference>
<dbReference type="GO" id="GO:0005886">
    <property type="term" value="C:plasma membrane"/>
    <property type="evidence" value="ECO:0007669"/>
    <property type="project" value="UniProtKB-SubCell"/>
</dbReference>
<dbReference type="GO" id="GO:0016758">
    <property type="term" value="F:hexosyltransferase activity"/>
    <property type="evidence" value="ECO:0007669"/>
    <property type="project" value="TreeGrafter"/>
</dbReference>
<dbReference type="RefSeq" id="WP_085892348.1">
    <property type="nucleotide sequence ID" value="NZ_FWFL01000005.1"/>
</dbReference>
<protein>
    <recommendedName>
        <fullName evidence="4">Glucans biosynthesis glucosyltransferase H</fullName>
    </recommendedName>
</protein>
<dbReference type="InterPro" id="IPR001173">
    <property type="entry name" value="Glyco_trans_2-like"/>
</dbReference>
<evidence type="ECO:0000256" key="11">
    <source>
        <dbReference type="ARBA" id="ARBA00023136"/>
    </source>
</evidence>
<feature type="transmembrane region" description="Helical" evidence="12">
    <location>
        <begin position="50"/>
        <end position="71"/>
    </location>
</feature>
<proteinExistence type="inferred from homology"/>
<evidence type="ECO:0000313" key="14">
    <source>
        <dbReference type="EMBL" id="SLN42524.1"/>
    </source>
</evidence>
<accession>A0A1Y5SK58</accession>
<feature type="transmembrane region" description="Helical" evidence="12">
    <location>
        <begin position="548"/>
        <end position="574"/>
    </location>
</feature>
<dbReference type="Gene3D" id="3.90.550.10">
    <property type="entry name" value="Spore Coat Polysaccharide Biosynthesis Protein SpsA, Chain A"/>
    <property type="match status" value="1"/>
</dbReference>
<evidence type="ECO:0000256" key="6">
    <source>
        <dbReference type="ARBA" id="ARBA00022519"/>
    </source>
</evidence>
<evidence type="ECO:0000256" key="3">
    <source>
        <dbReference type="ARBA" id="ARBA00009337"/>
    </source>
</evidence>
<evidence type="ECO:0000256" key="7">
    <source>
        <dbReference type="ARBA" id="ARBA00022676"/>
    </source>
</evidence>
<reference evidence="14 15" key="1">
    <citation type="submission" date="2017-03" db="EMBL/GenBank/DDBJ databases">
        <authorList>
            <person name="Afonso C.L."/>
            <person name="Miller P.J."/>
            <person name="Scott M.A."/>
            <person name="Spackman E."/>
            <person name="Goraichik I."/>
            <person name="Dimitrov K.M."/>
            <person name="Suarez D.L."/>
            <person name="Swayne D.E."/>
        </authorList>
    </citation>
    <scope>NUCLEOTIDE SEQUENCE [LARGE SCALE GENOMIC DNA]</scope>
    <source>
        <strain evidence="14 15">CECT 8287</strain>
    </source>
</reference>
<comment type="pathway">
    <text evidence="2">Glycan metabolism; osmoregulated periplasmic glucan (OPG) biosynthesis.</text>
</comment>
<dbReference type="Proteomes" id="UP000193827">
    <property type="component" value="Unassembled WGS sequence"/>
</dbReference>
<feature type="domain" description="Glycosyltransferase 2-like" evidence="13">
    <location>
        <begin position="223"/>
        <end position="445"/>
    </location>
</feature>
<feature type="transmembrane region" description="Helical" evidence="12">
    <location>
        <begin position="77"/>
        <end position="105"/>
    </location>
</feature>
<dbReference type="PANTHER" id="PTHR43867">
    <property type="entry name" value="CELLULOSE SYNTHASE CATALYTIC SUBUNIT A [UDP-FORMING]"/>
    <property type="match status" value="1"/>
</dbReference>
<keyword evidence="11 12" id="KW-0472">Membrane</keyword>
<evidence type="ECO:0000256" key="9">
    <source>
        <dbReference type="ARBA" id="ARBA00022692"/>
    </source>
</evidence>
<evidence type="ECO:0000256" key="5">
    <source>
        <dbReference type="ARBA" id="ARBA00022475"/>
    </source>
</evidence>
<gene>
    <name evidence="14" type="primary">mdoH</name>
    <name evidence="14" type="ORF">PEL8287_02110</name>
</gene>
<evidence type="ECO:0000256" key="1">
    <source>
        <dbReference type="ARBA" id="ARBA00004429"/>
    </source>
</evidence>
<evidence type="ECO:0000256" key="2">
    <source>
        <dbReference type="ARBA" id="ARBA00005001"/>
    </source>
</evidence>
<keyword evidence="15" id="KW-1185">Reference proteome</keyword>
<feature type="transmembrane region" description="Helical" evidence="12">
    <location>
        <begin position="394"/>
        <end position="417"/>
    </location>
</feature>
<keyword evidence="5" id="KW-1003">Cell membrane</keyword>
<dbReference type="Pfam" id="PF13632">
    <property type="entry name" value="Glyco_trans_2_3"/>
    <property type="match status" value="1"/>
</dbReference>
<sequence length="627" mass="68824">MDNLTPFPLAAHMPAPDPLNVPVQDLRKPHRDPLAPEWAPARYIWLRRAVTFLPAVATTASLSAAFADWLSDGGMWWLEWVLVVLVTLTFFWISLSVGTATLGLLRVVWRKHQCLGGQVDPMRIALLVPVFNEDTPEVFGNACAMMLSLSQSDTAHRFELFVLSDTQDPEIAMAEQRAFATLRATLPRAAAVWYRRRPQNTDRKSGNIAQWVETYGAAYQAMVVLDADSLMSADALVCLADEMATDPAAGLIQSSPVLVGSSTLFGRAQQFATVVYGSLLSEGLAGWSGNEGNYWGHNAIIRTAAFAACAGLPRMPSLWGKGGLIMSHDFVEAGLLRRAGWAVRFLPSVSGSYEEPPATLIDYALRDRRWCHGNLQHLRLLATRGMHPVSRFHLFHGAVSYLLSPAWFGLLVIWALLGNGPDSVITYFSDENPLYPVWPEMSHVSSFLILLFMYGMLLAPKVLGAATLGLSGIKIDKLGGWRRFVLSFISEVVISILFAPVMMVQQLVAVLRTAIGIKPIWSPQARKGGNYSLLTTLNFHALETVSGILLIIGMLAGVVSLWLIPIAISLAGAVPLSMLSSANLAQWRTTRYLLATPEFFSVPDILQLARSQRQVFRATSDQKLAAE</sequence>
<dbReference type="NCBIfam" id="NF003958">
    <property type="entry name" value="PRK05454.2-1"/>
    <property type="match status" value="1"/>
</dbReference>
<organism evidence="14 15">
    <name type="scientific">Roseovarius litorisediminis</name>
    <dbReference type="NCBI Taxonomy" id="1312363"/>
    <lineage>
        <taxon>Bacteria</taxon>
        <taxon>Pseudomonadati</taxon>
        <taxon>Pseudomonadota</taxon>
        <taxon>Alphaproteobacteria</taxon>
        <taxon>Rhodobacterales</taxon>
        <taxon>Roseobacteraceae</taxon>
        <taxon>Roseovarius</taxon>
    </lineage>
</organism>
<keyword evidence="8 14" id="KW-0808">Transferase</keyword>
<feature type="transmembrane region" description="Helical" evidence="12">
    <location>
        <begin position="444"/>
        <end position="463"/>
    </location>
</feature>
<keyword evidence="10 12" id="KW-1133">Transmembrane helix</keyword>
<name>A0A1Y5SK58_9RHOB</name>
<feature type="transmembrane region" description="Helical" evidence="12">
    <location>
        <begin position="484"/>
        <end position="503"/>
    </location>
</feature>
<evidence type="ECO:0000256" key="8">
    <source>
        <dbReference type="ARBA" id="ARBA00022679"/>
    </source>
</evidence>
<comment type="subcellular location">
    <subcellularLocation>
        <location evidence="1">Cell inner membrane</location>
        <topology evidence="1">Multi-pass membrane protein</topology>
    </subcellularLocation>
</comment>
<keyword evidence="6" id="KW-0997">Cell inner membrane</keyword>
<evidence type="ECO:0000256" key="4">
    <source>
        <dbReference type="ARBA" id="ARBA00020585"/>
    </source>
</evidence>
<evidence type="ECO:0000256" key="12">
    <source>
        <dbReference type="SAM" id="Phobius"/>
    </source>
</evidence>